<accession>A0A2M7TEG0</accession>
<evidence type="ECO:0000313" key="1">
    <source>
        <dbReference type="EMBL" id="PIZ44065.1"/>
    </source>
</evidence>
<dbReference type="AlphaFoldDB" id="A0A2M7TEG0"/>
<evidence type="ECO:0000313" key="2">
    <source>
        <dbReference type="Proteomes" id="UP000228920"/>
    </source>
</evidence>
<organism evidence="1 2">
    <name type="scientific">candidate division WWE3 bacterium CG_4_10_14_0_2_um_filter_41_14</name>
    <dbReference type="NCBI Taxonomy" id="1975072"/>
    <lineage>
        <taxon>Bacteria</taxon>
        <taxon>Katanobacteria</taxon>
    </lineage>
</organism>
<proteinExistence type="predicted"/>
<gene>
    <name evidence="1" type="ORF">COY32_07100</name>
</gene>
<dbReference type="Proteomes" id="UP000228920">
    <property type="component" value="Unassembled WGS sequence"/>
</dbReference>
<reference evidence="2" key="1">
    <citation type="submission" date="2017-09" db="EMBL/GenBank/DDBJ databases">
        <title>Depth-based differentiation of microbial function through sediment-hosted aquifers and enrichment of novel symbionts in the deep terrestrial subsurface.</title>
        <authorList>
            <person name="Probst A.J."/>
            <person name="Ladd B."/>
            <person name="Jarett J.K."/>
            <person name="Geller-Mcgrath D.E."/>
            <person name="Sieber C.M.K."/>
            <person name="Emerson J.B."/>
            <person name="Anantharaman K."/>
            <person name="Thomas B.C."/>
            <person name="Malmstrom R."/>
            <person name="Stieglmeier M."/>
            <person name="Klingl A."/>
            <person name="Woyke T."/>
            <person name="Ryan C.M."/>
            <person name="Banfield J.F."/>
        </authorList>
    </citation>
    <scope>NUCLEOTIDE SEQUENCE [LARGE SCALE GENOMIC DNA]</scope>
</reference>
<sequence>MRTLTIEIGNQYVHGNVFEMNGAEASLVSHHRMLVSSSPEDMVRSMKRYFEGGFEKCEVVGDRLTAVSQATDFLSSFGTSIGLRFDSSETYVSYSTFGRNRLSKRIEVGCGKGIGDALLSGGVEKITSWFTSTGVANKTALFNTLGRRMLYPNVPIGQDVQASLSALLYLLTSLVGSEVPLTAHNTGLHSTQHAVNSIIVSGEFLTQGLESNKFLLPLIDGLGLDGVWQIVFDPHSILSTLSFVQKEAFFDLSQLGFELSGTVVTLSHNRNWFEELGEVTLDFGLSEPMVLTVFSGEFVVVPVSAEQSGELQFSVDSDVSIKGYSSDLDIRGGKLGVLLDMRGRPIQRYFTHPSYVSQYKKWEALL</sequence>
<protein>
    <submittedName>
        <fullName evidence="1">Uncharacterized protein</fullName>
    </submittedName>
</protein>
<name>A0A2M7TEG0_UNCKA</name>
<comment type="caution">
    <text evidence="1">The sequence shown here is derived from an EMBL/GenBank/DDBJ whole genome shotgun (WGS) entry which is preliminary data.</text>
</comment>
<dbReference type="EMBL" id="PFNL01000197">
    <property type="protein sequence ID" value="PIZ44065.1"/>
    <property type="molecule type" value="Genomic_DNA"/>
</dbReference>